<organism evidence="2 3">
    <name type="scientific">Fibrivirga algicola</name>
    <dbReference type="NCBI Taxonomy" id="2950420"/>
    <lineage>
        <taxon>Bacteria</taxon>
        <taxon>Pseudomonadati</taxon>
        <taxon>Bacteroidota</taxon>
        <taxon>Cytophagia</taxon>
        <taxon>Cytophagales</taxon>
        <taxon>Spirosomataceae</taxon>
        <taxon>Fibrivirga</taxon>
    </lineage>
</organism>
<evidence type="ECO:0000259" key="1">
    <source>
        <dbReference type="Pfam" id="PF03959"/>
    </source>
</evidence>
<dbReference type="Pfam" id="PF03959">
    <property type="entry name" value="FSH1"/>
    <property type="match status" value="1"/>
</dbReference>
<dbReference type="SUPFAM" id="SSF53474">
    <property type="entry name" value="alpha/beta-Hydrolases"/>
    <property type="match status" value="1"/>
</dbReference>
<evidence type="ECO:0000313" key="2">
    <source>
        <dbReference type="EMBL" id="NID12347.1"/>
    </source>
</evidence>
<feature type="domain" description="Serine hydrolase" evidence="1">
    <location>
        <begin position="69"/>
        <end position="207"/>
    </location>
</feature>
<protein>
    <submittedName>
        <fullName evidence="2">Phospholipase</fullName>
    </submittedName>
</protein>
<gene>
    <name evidence="2" type="ORF">F7231_19390</name>
</gene>
<dbReference type="InterPro" id="IPR005645">
    <property type="entry name" value="FSH-like_dom"/>
</dbReference>
<dbReference type="InterPro" id="IPR029058">
    <property type="entry name" value="AB_hydrolase_fold"/>
</dbReference>
<proteinExistence type="predicted"/>
<dbReference type="RefSeq" id="WP_166693210.1">
    <property type="nucleotide sequence ID" value="NZ_WAEL01000007.1"/>
</dbReference>
<accession>A0ABX0QNA4</accession>
<name>A0ABX0QNA4_9BACT</name>
<comment type="caution">
    <text evidence="2">The sequence shown here is derived from an EMBL/GenBank/DDBJ whole genome shotgun (WGS) entry which is preliminary data.</text>
</comment>
<dbReference type="Proteomes" id="UP000606008">
    <property type="component" value="Unassembled WGS sequence"/>
</dbReference>
<dbReference type="EMBL" id="WAEL01000007">
    <property type="protein sequence ID" value="NID12347.1"/>
    <property type="molecule type" value="Genomic_DNA"/>
</dbReference>
<reference evidence="3" key="2">
    <citation type="submission" date="2023-07" db="EMBL/GenBank/DDBJ databases">
        <authorList>
            <person name="Jung D.-H."/>
        </authorList>
    </citation>
    <scope>NUCLEOTIDE SEQUENCE [LARGE SCALE GENOMIC DNA]</scope>
    <source>
        <strain evidence="3">JA-25</strain>
    </source>
</reference>
<keyword evidence="3" id="KW-1185">Reference proteome</keyword>
<sequence>MIEAHHVSVQRTARYYTLGGLTEKTRRIWFVLHGYGQLAQYFIRRFDVVADDETLIIAPEGLSRLYIDTEFGKVGASWLTREDRDQEVNDYVAYLDLVLASVLGDRSLDGLDITIMGFSQGASTACRWLDRSQQVHANRLILWAGYFPNGLSDVLRPETVANLPVQYVYGRDDEYISQLSDVNLYLNRLKTDVPNLLFVPFDGRHVVDRLVLKSLL</sequence>
<reference evidence="3" key="1">
    <citation type="submission" date="2019-09" db="EMBL/GenBank/DDBJ databases">
        <authorList>
            <person name="Jung D.-H."/>
        </authorList>
    </citation>
    <scope>NUCLEOTIDE SEQUENCE [LARGE SCALE GENOMIC DNA]</scope>
    <source>
        <strain evidence="3">JA-25</strain>
    </source>
</reference>
<dbReference type="Gene3D" id="3.40.50.1820">
    <property type="entry name" value="alpha/beta hydrolase"/>
    <property type="match status" value="1"/>
</dbReference>
<evidence type="ECO:0000313" key="3">
    <source>
        <dbReference type="Proteomes" id="UP000606008"/>
    </source>
</evidence>